<evidence type="ECO:0000256" key="1">
    <source>
        <dbReference type="SAM" id="MobiDB-lite"/>
    </source>
</evidence>
<protein>
    <submittedName>
        <fullName evidence="2">Uncharacterized protein</fullName>
    </submittedName>
</protein>
<feature type="compositionally biased region" description="Low complexity" evidence="1">
    <location>
        <begin position="299"/>
        <end position="309"/>
    </location>
</feature>
<gene>
    <name evidence="2" type="ORF">B0T24DRAFT_3872</name>
</gene>
<sequence length="348" mass="38533">MHSSLHSRARRGSRLSSDLIGPPRCFSSNTCPDKLPAAAWLRQRRCASLAWVLLPQKPAPTRLKHGDLRRGGCSQPQQSPRWRRAGPRGLGGRYWAGAARSAVSAPNAKPQDCAMPSYRIVAEYPRFLPGPAVFSALLSLLWDEIGTRPCVFLLACLFPELSATRRIPRLSQDRYLVLAQTIESRSTDLLLPRASATMPSRPTSPEWAELPRRPDKERDCSPWLVWRLCRVALVVVALVLFLHTRPPLPAGLEHGAGKSLPEISHQGQMHRRLTPPAQIQALLSPTSMPASRRTRTRAPSRCPWHASRSAADDARRIAPRRAIRASTGRCTADGHHMGLGRTSSRSTL</sequence>
<proteinExistence type="predicted"/>
<keyword evidence="3" id="KW-1185">Reference proteome</keyword>
<evidence type="ECO:0000313" key="2">
    <source>
        <dbReference type="EMBL" id="KAK3382233.1"/>
    </source>
</evidence>
<name>A0AAE0NIN0_9PEZI</name>
<organism evidence="2 3">
    <name type="scientific">Lasiosphaeria ovina</name>
    <dbReference type="NCBI Taxonomy" id="92902"/>
    <lineage>
        <taxon>Eukaryota</taxon>
        <taxon>Fungi</taxon>
        <taxon>Dikarya</taxon>
        <taxon>Ascomycota</taxon>
        <taxon>Pezizomycotina</taxon>
        <taxon>Sordariomycetes</taxon>
        <taxon>Sordariomycetidae</taxon>
        <taxon>Sordariales</taxon>
        <taxon>Lasiosphaeriaceae</taxon>
        <taxon>Lasiosphaeria</taxon>
    </lineage>
</organism>
<evidence type="ECO:0000313" key="3">
    <source>
        <dbReference type="Proteomes" id="UP001287356"/>
    </source>
</evidence>
<dbReference type="AlphaFoldDB" id="A0AAE0NIN0"/>
<dbReference type="EMBL" id="JAULSN010000001">
    <property type="protein sequence ID" value="KAK3382233.1"/>
    <property type="molecule type" value="Genomic_DNA"/>
</dbReference>
<accession>A0AAE0NIN0</accession>
<comment type="caution">
    <text evidence="2">The sequence shown here is derived from an EMBL/GenBank/DDBJ whole genome shotgun (WGS) entry which is preliminary data.</text>
</comment>
<feature type="region of interest" description="Disordered" evidence="1">
    <location>
        <begin position="64"/>
        <end position="84"/>
    </location>
</feature>
<reference evidence="2" key="2">
    <citation type="submission" date="2023-06" db="EMBL/GenBank/DDBJ databases">
        <authorList>
            <consortium name="Lawrence Berkeley National Laboratory"/>
            <person name="Haridas S."/>
            <person name="Hensen N."/>
            <person name="Bonometti L."/>
            <person name="Westerberg I."/>
            <person name="Brannstrom I.O."/>
            <person name="Guillou S."/>
            <person name="Cros-Aarteil S."/>
            <person name="Calhoun S."/>
            <person name="Kuo A."/>
            <person name="Mondo S."/>
            <person name="Pangilinan J."/>
            <person name="Riley R."/>
            <person name="Labutti K."/>
            <person name="Andreopoulos B."/>
            <person name="Lipzen A."/>
            <person name="Chen C."/>
            <person name="Yanf M."/>
            <person name="Daum C."/>
            <person name="Ng V."/>
            <person name="Clum A."/>
            <person name="Steindorff A."/>
            <person name="Ohm R."/>
            <person name="Martin F."/>
            <person name="Silar P."/>
            <person name="Natvig D."/>
            <person name="Lalanne C."/>
            <person name="Gautier V."/>
            <person name="Ament-Velasquez S.L."/>
            <person name="Kruys A."/>
            <person name="Hutchinson M.I."/>
            <person name="Powell A.J."/>
            <person name="Barry K."/>
            <person name="Miller A.N."/>
            <person name="Grigoriev I.V."/>
            <person name="Debuchy R."/>
            <person name="Gladieux P."/>
            <person name="Thoren M.H."/>
            <person name="Johannesson H."/>
        </authorList>
    </citation>
    <scope>NUCLEOTIDE SEQUENCE</scope>
    <source>
        <strain evidence="2">CBS 958.72</strain>
    </source>
</reference>
<dbReference type="Proteomes" id="UP001287356">
    <property type="component" value="Unassembled WGS sequence"/>
</dbReference>
<reference evidence="2" key="1">
    <citation type="journal article" date="2023" name="Mol. Phylogenet. Evol.">
        <title>Genome-scale phylogeny and comparative genomics of the fungal order Sordariales.</title>
        <authorList>
            <person name="Hensen N."/>
            <person name="Bonometti L."/>
            <person name="Westerberg I."/>
            <person name="Brannstrom I.O."/>
            <person name="Guillou S."/>
            <person name="Cros-Aarteil S."/>
            <person name="Calhoun S."/>
            <person name="Haridas S."/>
            <person name="Kuo A."/>
            <person name="Mondo S."/>
            <person name="Pangilinan J."/>
            <person name="Riley R."/>
            <person name="LaButti K."/>
            <person name="Andreopoulos B."/>
            <person name="Lipzen A."/>
            <person name="Chen C."/>
            <person name="Yan M."/>
            <person name="Daum C."/>
            <person name="Ng V."/>
            <person name="Clum A."/>
            <person name="Steindorff A."/>
            <person name="Ohm R.A."/>
            <person name="Martin F."/>
            <person name="Silar P."/>
            <person name="Natvig D.O."/>
            <person name="Lalanne C."/>
            <person name="Gautier V."/>
            <person name="Ament-Velasquez S.L."/>
            <person name="Kruys A."/>
            <person name="Hutchinson M.I."/>
            <person name="Powell A.J."/>
            <person name="Barry K."/>
            <person name="Miller A.N."/>
            <person name="Grigoriev I.V."/>
            <person name="Debuchy R."/>
            <person name="Gladieux P."/>
            <person name="Hiltunen Thoren M."/>
            <person name="Johannesson H."/>
        </authorList>
    </citation>
    <scope>NUCLEOTIDE SEQUENCE</scope>
    <source>
        <strain evidence="2">CBS 958.72</strain>
    </source>
</reference>
<feature type="region of interest" description="Disordered" evidence="1">
    <location>
        <begin position="283"/>
        <end position="348"/>
    </location>
</feature>
<feature type="region of interest" description="Disordered" evidence="1">
    <location>
        <begin position="195"/>
        <end position="215"/>
    </location>
</feature>